<evidence type="ECO:0000313" key="2">
    <source>
        <dbReference type="EMBL" id="ASG19635.1"/>
    </source>
</evidence>
<protein>
    <submittedName>
        <fullName evidence="2">Uncharacterized protein</fullName>
    </submittedName>
</protein>
<dbReference type="AlphaFoldDB" id="A0A248JLP1"/>
<feature type="transmembrane region" description="Helical" evidence="1">
    <location>
        <begin position="51"/>
        <end position="69"/>
    </location>
</feature>
<feature type="transmembrane region" description="Helical" evidence="1">
    <location>
        <begin position="81"/>
        <end position="101"/>
    </location>
</feature>
<keyword evidence="1" id="KW-0472">Membrane</keyword>
<evidence type="ECO:0000313" key="3">
    <source>
        <dbReference type="Proteomes" id="UP000197153"/>
    </source>
</evidence>
<keyword evidence="3" id="KW-1185">Reference proteome</keyword>
<dbReference type="KEGG" id="nao:Y958_01465"/>
<dbReference type="RefSeq" id="WP_088870620.1">
    <property type="nucleotide sequence ID" value="NZ_CP022110.1"/>
</dbReference>
<sequence>MDSLVHDTLAREAYARSPLANSPFTRLGPLFPTLSSTTGGLALMALRHDPHGAGGVEMAAYAIAALAGLAATRQRLRGGGLLLAALALLAAAAAALVGMALDGAAFLPAGGSALAALALGSLAAGAGMEAVQR</sequence>
<reference evidence="2 3" key="1">
    <citation type="submission" date="2017-06" db="EMBL/GenBank/DDBJ databases">
        <title>Complete genome sequence of Nitrospirillum amazonense strain CBAmC, an endophytic nitrogen-fixing and plant growth-promoting bacterium, isolated from sugarcane.</title>
        <authorList>
            <person name="Schwab S."/>
            <person name="dos Santos Teixeira K.R."/>
            <person name="Simoes Araujo J.L."/>
            <person name="Soares Vidal M."/>
            <person name="Borges de Freitas H.R."/>
            <person name="Rivello Crivelaro A.L."/>
            <person name="Bueno de Camargo Nunes A."/>
            <person name="dos Santos C.M."/>
            <person name="Palmeira da Silva Rosa D."/>
            <person name="da Silva Padilha D."/>
            <person name="da Silva E."/>
            <person name="Araujo Terra L."/>
            <person name="Soares Mendes V."/>
            <person name="Farinelli L."/>
            <person name="Magalhaes Cruz L."/>
            <person name="Baldani J.I."/>
        </authorList>
    </citation>
    <scope>NUCLEOTIDE SEQUENCE [LARGE SCALE GENOMIC DNA]</scope>
    <source>
        <strain evidence="2 3">CBAmC</strain>
    </source>
</reference>
<dbReference type="EMBL" id="CP022110">
    <property type="protein sequence ID" value="ASG19635.1"/>
    <property type="molecule type" value="Genomic_DNA"/>
</dbReference>
<keyword evidence="1" id="KW-1133">Transmembrane helix</keyword>
<proteinExistence type="predicted"/>
<dbReference type="Proteomes" id="UP000197153">
    <property type="component" value="Chromosome 1"/>
</dbReference>
<accession>A0A248JLP1</accession>
<evidence type="ECO:0000256" key="1">
    <source>
        <dbReference type="SAM" id="Phobius"/>
    </source>
</evidence>
<organism evidence="2 3">
    <name type="scientific">Nitrospirillum viridazoti CBAmc</name>
    <dbReference type="NCBI Taxonomy" id="1441467"/>
    <lineage>
        <taxon>Bacteria</taxon>
        <taxon>Pseudomonadati</taxon>
        <taxon>Pseudomonadota</taxon>
        <taxon>Alphaproteobacteria</taxon>
        <taxon>Rhodospirillales</taxon>
        <taxon>Azospirillaceae</taxon>
        <taxon>Nitrospirillum</taxon>
        <taxon>Nitrospirillum viridazoti</taxon>
    </lineage>
</organism>
<feature type="transmembrane region" description="Helical" evidence="1">
    <location>
        <begin position="113"/>
        <end position="131"/>
    </location>
</feature>
<name>A0A248JLP1_9PROT</name>
<keyword evidence="1" id="KW-0812">Transmembrane</keyword>
<gene>
    <name evidence="2" type="ORF">Y958_01465</name>
</gene>